<evidence type="ECO:0000313" key="1">
    <source>
        <dbReference type="EMBL" id="KKK52190.1"/>
    </source>
</evidence>
<gene>
    <name evidence="1" type="ORF">LCGC14_3107420</name>
</gene>
<accession>A0A0F8WUV1</accession>
<organism evidence="1">
    <name type="scientific">marine sediment metagenome</name>
    <dbReference type="NCBI Taxonomy" id="412755"/>
    <lineage>
        <taxon>unclassified sequences</taxon>
        <taxon>metagenomes</taxon>
        <taxon>ecological metagenomes</taxon>
    </lineage>
</organism>
<sequence>MSQKPRKGVCAWCAYFQPYEPTGWKPPTYDKHTKPTLYDWEISCRKIHGKDAILAWREVRGLCTVASTRFKVTGGKGCAQYVDRDLPSPTQLVERYCENSYEQQELRWARKDIKALKHHLAFSRKRSRKRLEKMQALETKLAANK</sequence>
<protein>
    <submittedName>
        <fullName evidence="1">Uncharacterized protein</fullName>
    </submittedName>
</protein>
<reference evidence="1" key="1">
    <citation type="journal article" date="2015" name="Nature">
        <title>Complex archaea that bridge the gap between prokaryotes and eukaryotes.</title>
        <authorList>
            <person name="Spang A."/>
            <person name="Saw J.H."/>
            <person name="Jorgensen S.L."/>
            <person name="Zaremba-Niedzwiedzka K."/>
            <person name="Martijn J."/>
            <person name="Lind A.E."/>
            <person name="van Eijk R."/>
            <person name="Schleper C."/>
            <person name="Guy L."/>
            <person name="Ettema T.J."/>
        </authorList>
    </citation>
    <scope>NUCLEOTIDE SEQUENCE</scope>
</reference>
<dbReference type="AlphaFoldDB" id="A0A0F8WUV1"/>
<proteinExistence type="predicted"/>
<comment type="caution">
    <text evidence="1">The sequence shown here is derived from an EMBL/GenBank/DDBJ whole genome shotgun (WGS) entry which is preliminary data.</text>
</comment>
<name>A0A0F8WUV1_9ZZZZ</name>
<dbReference type="EMBL" id="LAZR01067146">
    <property type="protein sequence ID" value="KKK52190.1"/>
    <property type="molecule type" value="Genomic_DNA"/>
</dbReference>